<sequence>MIITKKDMSPGQARRAISAMRSGDCLIYHVGNLQADRQRPAIKLDQLGKFMLAAGVREGFQFSQHDEPIAGLGLGELTQRKVNSGVYEYIFTKS</sequence>
<name>A0A0F9H5H1_9ZZZZ</name>
<protein>
    <submittedName>
        <fullName evidence="1">Uncharacterized protein</fullName>
    </submittedName>
</protein>
<dbReference type="AlphaFoldDB" id="A0A0F9H5H1"/>
<accession>A0A0F9H5H1</accession>
<proteinExistence type="predicted"/>
<organism evidence="1">
    <name type="scientific">marine sediment metagenome</name>
    <dbReference type="NCBI Taxonomy" id="412755"/>
    <lineage>
        <taxon>unclassified sequences</taxon>
        <taxon>metagenomes</taxon>
        <taxon>ecological metagenomes</taxon>
    </lineage>
</organism>
<comment type="caution">
    <text evidence="1">The sequence shown here is derived from an EMBL/GenBank/DDBJ whole genome shotgun (WGS) entry which is preliminary data.</text>
</comment>
<gene>
    <name evidence="1" type="ORF">LCGC14_1826440</name>
</gene>
<reference evidence="1" key="1">
    <citation type="journal article" date="2015" name="Nature">
        <title>Complex archaea that bridge the gap between prokaryotes and eukaryotes.</title>
        <authorList>
            <person name="Spang A."/>
            <person name="Saw J.H."/>
            <person name="Jorgensen S.L."/>
            <person name="Zaremba-Niedzwiedzka K."/>
            <person name="Martijn J."/>
            <person name="Lind A.E."/>
            <person name="van Eijk R."/>
            <person name="Schleper C."/>
            <person name="Guy L."/>
            <person name="Ettema T.J."/>
        </authorList>
    </citation>
    <scope>NUCLEOTIDE SEQUENCE</scope>
</reference>
<dbReference type="EMBL" id="LAZR01017968">
    <property type="protein sequence ID" value="KKL98236.1"/>
    <property type="molecule type" value="Genomic_DNA"/>
</dbReference>
<evidence type="ECO:0000313" key="1">
    <source>
        <dbReference type="EMBL" id="KKL98236.1"/>
    </source>
</evidence>